<dbReference type="OrthoDB" id="748166at2759"/>
<comment type="caution">
    <text evidence="2">The sequence shown here is derived from an EMBL/GenBank/DDBJ whole genome shotgun (WGS) entry which is preliminary data.</text>
</comment>
<dbReference type="AlphaFoldDB" id="A0A2C9V6N0"/>
<reference evidence="3" key="1">
    <citation type="journal article" date="2016" name="Nat. Biotechnol.">
        <title>Sequencing wild and cultivated cassava and related species reveals extensive interspecific hybridization and genetic diversity.</title>
        <authorList>
            <person name="Bredeson J.V."/>
            <person name="Lyons J.B."/>
            <person name="Prochnik S.E."/>
            <person name="Wu G.A."/>
            <person name="Ha C.M."/>
            <person name="Edsinger-Gonzales E."/>
            <person name="Grimwood J."/>
            <person name="Schmutz J."/>
            <person name="Rabbi I.Y."/>
            <person name="Egesi C."/>
            <person name="Nauluvula P."/>
            <person name="Lebot V."/>
            <person name="Ndunguru J."/>
            <person name="Mkamilo G."/>
            <person name="Bart R.S."/>
            <person name="Setter T.L."/>
            <person name="Gleadow R.M."/>
            <person name="Kulakow P."/>
            <person name="Ferguson M.E."/>
            <person name="Rounsley S."/>
            <person name="Rokhsar D.S."/>
        </authorList>
    </citation>
    <scope>NUCLEOTIDE SEQUENCE [LARGE SCALE GENOMIC DNA]</scope>
    <source>
        <strain evidence="3">cv. AM560-2</strain>
    </source>
</reference>
<evidence type="ECO:0000313" key="2">
    <source>
        <dbReference type="EMBL" id="OAY39354.1"/>
    </source>
</evidence>
<dbReference type="PANTHER" id="PTHR31317:SF17">
    <property type="entry name" value="F2J10.8 PROTEIN"/>
    <property type="match status" value="1"/>
</dbReference>
<dbReference type="STRING" id="3983.A0A2C9V6N0"/>
<dbReference type="Pfam" id="PF06219">
    <property type="entry name" value="DUF1005"/>
    <property type="match status" value="1"/>
</dbReference>
<evidence type="ECO:0000313" key="3">
    <source>
        <dbReference type="Proteomes" id="UP000091857"/>
    </source>
</evidence>
<name>A0A2C9V6N0_MANES</name>
<dbReference type="EMBL" id="CM004396">
    <property type="protein sequence ID" value="OAY39354.1"/>
    <property type="molecule type" value="Genomic_DNA"/>
</dbReference>
<protein>
    <recommendedName>
        <fullName evidence="4">DUF1005 domain-containing protein</fullName>
    </recommendedName>
</protein>
<dbReference type="InterPro" id="IPR010410">
    <property type="entry name" value="DUF1005"/>
</dbReference>
<evidence type="ECO:0000256" key="1">
    <source>
        <dbReference type="SAM" id="MobiDB-lite"/>
    </source>
</evidence>
<organism evidence="2 3">
    <name type="scientific">Manihot esculenta</name>
    <name type="common">Cassava</name>
    <name type="synonym">Jatropha manihot</name>
    <dbReference type="NCBI Taxonomy" id="3983"/>
    <lineage>
        <taxon>Eukaryota</taxon>
        <taxon>Viridiplantae</taxon>
        <taxon>Streptophyta</taxon>
        <taxon>Embryophyta</taxon>
        <taxon>Tracheophyta</taxon>
        <taxon>Spermatophyta</taxon>
        <taxon>Magnoliopsida</taxon>
        <taxon>eudicotyledons</taxon>
        <taxon>Gunneridae</taxon>
        <taxon>Pentapetalae</taxon>
        <taxon>rosids</taxon>
        <taxon>fabids</taxon>
        <taxon>Malpighiales</taxon>
        <taxon>Euphorbiaceae</taxon>
        <taxon>Crotonoideae</taxon>
        <taxon>Manihoteae</taxon>
        <taxon>Manihot</taxon>
    </lineage>
</organism>
<evidence type="ECO:0008006" key="4">
    <source>
        <dbReference type="Google" id="ProtNLM"/>
    </source>
</evidence>
<feature type="region of interest" description="Disordered" evidence="1">
    <location>
        <begin position="218"/>
        <end position="237"/>
    </location>
</feature>
<dbReference type="Gramene" id="Manes.10G088000.1.v8.1">
    <property type="protein sequence ID" value="Manes.10G088000.1.v8.1.CDS"/>
    <property type="gene ID" value="Manes.10G088000.v8.1"/>
</dbReference>
<dbReference type="PANTHER" id="PTHR31317">
    <property type="entry name" value="OS08G0163500 PROTEIN"/>
    <property type="match status" value="1"/>
</dbReference>
<dbReference type="OMA" id="CKFGARS"/>
<gene>
    <name evidence="2" type="ORF">MANES_10G088000v8</name>
</gene>
<proteinExistence type="predicted"/>
<sequence length="456" mass="49782">MDPCPFVRILIGNLALKCPPGSRSSLSSVSSCFCKIKLKNFTTQQATIPLLNQQQQEQSQNPESNYISNSLAACFTLDKTQIEKLSSSKKLKSLINIEIYTGGEGAICGWTNGKFLGRVTVPLDLKRAEFKPYVLHNGWIGIGRGNKKGSSMAEFHMSIRAEPDPRYVFEFAGEPECSPQIFQVQGSVRQAVFTCKFSLRNPGDRNLGPRQSILEQSTSRNWLPSLGNEKDQSTKERKGWTITIHDLSGSPVAMASMVTPFVPSPGSDRVNRSNPGAWLILRPSLGTWKPWGRLEAWREHPKTNELGYRFELVHETITATPSTTTLVNSVISTKNGGKFIIDTTNSVSTPACSPHSSCDFGSGSGSGSGSWSGSEIGAGLFSQFMYRGFVTSSTVKGSSSCSKPEVEIGVQHVNCTEDAAAFVALAAAMDLSMDACRLFSHKLRKELRQLSQSFVV</sequence>
<keyword evidence="3" id="KW-1185">Reference proteome</keyword>
<feature type="compositionally biased region" description="Basic and acidic residues" evidence="1">
    <location>
        <begin position="228"/>
        <end position="237"/>
    </location>
</feature>
<accession>A0A2C9V6N0</accession>
<dbReference type="Proteomes" id="UP000091857">
    <property type="component" value="Chromosome 10"/>
</dbReference>